<dbReference type="RefSeq" id="WP_087175709.1">
    <property type="nucleotide sequence ID" value="NZ_NFKZ01000001.1"/>
</dbReference>
<evidence type="ECO:0000313" key="4">
    <source>
        <dbReference type="Proteomes" id="UP000195859"/>
    </source>
</evidence>
<evidence type="ECO:0000313" key="3">
    <source>
        <dbReference type="EMBL" id="OUQ75498.1"/>
    </source>
</evidence>
<dbReference type="AlphaFoldDB" id="A0A1Y4QA87"/>
<dbReference type="GeneID" id="78202169"/>
<keyword evidence="5" id="KW-1185">Reference proteome</keyword>
<evidence type="ECO:0000313" key="2">
    <source>
        <dbReference type="EMBL" id="OUQ58272.1"/>
    </source>
</evidence>
<protein>
    <submittedName>
        <fullName evidence="3">Uncharacterized protein</fullName>
    </submittedName>
</protein>
<accession>A0A1Y4QA87</accession>
<gene>
    <name evidence="3" type="ORF">B5E44_06970</name>
    <name evidence="2" type="ORF">B5E59_00715</name>
</gene>
<dbReference type="Proteomes" id="UP000195859">
    <property type="component" value="Unassembled WGS sequence"/>
</dbReference>
<name>A0A1Y4QA87_9LACO</name>
<evidence type="ECO:0000256" key="1">
    <source>
        <dbReference type="SAM" id="MobiDB-lite"/>
    </source>
</evidence>
<dbReference type="Proteomes" id="UP000196293">
    <property type="component" value="Unassembled WGS sequence"/>
</dbReference>
<reference evidence="3" key="2">
    <citation type="journal article" date="2018" name="BMC Genomics">
        <title>Whole genome sequencing and function prediction of 133 gut anaerobes isolated from chicken caecum in pure cultures.</title>
        <authorList>
            <person name="Medvecky M."/>
            <person name="Cejkova D."/>
            <person name="Polansky O."/>
            <person name="Karasova D."/>
            <person name="Kubasova T."/>
            <person name="Cizek A."/>
            <person name="Rychlik I."/>
        </authorList>
    </citation>
    <scope>NUCLEOTIDE SEQUENCE</scope>
    <source>
        <strain evidence="3">An101</strain>
        <strain evidence="2">An115</strain>
    </source>
</reference>
<comment type="caution">
    <text evidence="3">The sequence shown here is derived from an EMBL/GenBank/DDBJ whole genome shotgun (WGS) entry which is preliminary data.</text>
</comment>
<evidence type="ECO:0000313" key="5">
    <source>
        <dbReference type="Proteomes" id="UP000196293"/>
    </source>
</evidence>
<sequence length="157" mass="18479">MTELEKDPDILALIADKLAEIFPDVTIYSENQREGFDVPSFYINRVRTFIAPRFFHIQDRTLTYQIVYFANPKRPNADLDRVEDLLSDNFIRLGDYATVRNREFDKNTNEETLTMSFDLLLNMYEIKHIPKQKELDINGRSKGYGEDNEERSGTHLH</sequence>
<dbReference type="InterPro" id="IPR049254">
    <property type="entry name" value="Phage_tail_terminator"/>
</dbReference>
<dbReference type="Pfam" id="PF20765">
    <property type="entry name" value="Phage_tail_terminator_8"/>
    <property type="match status" value="1"/>
</dbReference>
<reference evidence="4 5" key="1">
    <citation type="submission" date="2017-04" db="EMBL/GenBank/DDBJ databases">
        <title>Function of individual gut microbiota members based on whole genome sequencing of pure cultures obtained from chicken caecum.</title>
        <authorList>
            <person name="Medvecky M."/>
            <person name="Cejkova D."/>
            <person name="Polansky O."/>
            <person name="Karasova D."/>
            <person name="Kubasova T."/>
            <person name="Cizek A."/>
            <person name="Rychlik I."/>
        </authorList>
    </citation>
    <scope>NUCLEOTIDE SEQUENCE [LARGE SCALE GENOMIC DNA]</scope>
    <source>
        <strain evidence="4">An101</strain>
        <strain evidence="5">An115</strain>
    </source>
</reference>
<proteinExistence type="predicted"/>
<dbReference type="EMBL" id="NFLS01000001">
    <property type="protein sequence ID" value="OUQ58272.1"/>
    <property type="molecule type" value="Genomic_DNA"/>
</dbReference>
<organism evidence="3 4">
    <name type="scientific">Lactobacillus gallinarum</name>
    <dbReference type="NCBI Taxonomy" id="52242"/>
    <lineage>
        <taxon>Bacteria</taxon>
        <taxon>Bacillati</taxon>
        <taxon>Bacillota</taxon>
        <taxon>Bacilli</taxon>
        <taxon>Lactobacillales</taxon>
        <taxon>Lactobacillaceae</taxon>
        <taxon>Lactobacillus</taxon>
    </lineage>
</organism>
<feature type="region of interest" description="Disordered" evidence="1">
    <location>
        <begin position="137"/>
        <end position="157"/>
    </location>
</feature>
<dbReference type="EMBL" id="NFLZ01000017">
    <property type="protein sequence ID" value="OUQ75498.1"/>
    <property type="molecule type" value="Genomic_DNA"/>
</dbReference>